<comment type="subcellular location">
    <subcellularLocation>
        <location evidence="3">Cytoplasm</location>
    </subcellularLocation>
</comment>
<keyword evidence="3" id="KW-0963">Cytoplasm</keyword>
<dbReference type="GO" id="GO:0036221">
    <property type="term" value="F:UTP diphosphatase activity"/>
    <property type="evidence" value="ECO:0007669"/>
    <property type="project" value="RHEA"/>
</dbReference>
<feature type="site" description="Important for substrate specificity" evidence="3">
    <location>
        <position position="70"/>
    </location>
</feature>
<proteinExistence type="inferred from homology"/>
<dbReference type="GO" id="GO:0005737">
    <property type="term" value="C:cytoplasm"/>
    <property type="evidence" value="ECO:0007669"/>
    <property type="project" value="UniProtKB-SubCell"/>
</dbReference>
<keyword evidence="2 3" id="KW-0378">Hydrolase</keyword>
<comment type="function">
    <text evidence="3">Nucleoside triphosphate pyrophosphatase that hydrolyzes dTTP and UTP. May have a dual role in cell division arrest and in preventing the incorporation of modified nucleotides into cellular nucleic acids.</text>
</comment>
<dbReference type="Gene3D" id="3.90.950.10">
    <property type="match status" value="1"/>
</dbReference>
<evidence type="ECO:0000313" key="4">
    <source>
        <dbReference type="EMBL" id="SES67218.1"/>
    </source>
</evidence>
<dbReference type="CDD" id="cd00555">
    <property type="entry name" value="Maf"/>
    <property type="match status" value="1"/>
</dbReference>
<dbReference type="EC" id="3.6.1.9" evidence="3"/>
<comment type="caution">
    <text evidence="3">Lacks conserved residue(s) required for the propagation of feature annotation.</text>
</comment>
<dbReference type="SUPFAM" id="SSF52972">
    <property type="entry name" value="ITPase-like"/>
    <property type="match status" value="1"/>
</dbReference>
<keyword evidence="5" id="KW-1185">Reference proteome</keyword>
<reference evidence="4 5" key="1">
    <citation type="submission" date="2016-10" db="EMBL/GenBank/DDBJ databases">
        <authorList>
            <person name="de Groot N.N."/>
        </authorList>
    </citation>
    <scope>NUCLEOTIDE SEQUENCE [LARGE SCALE GENOMIC DNA]</scope>
    <source>
        <strain evidence="4 5">IBRC-M 10780</strain>
    </source>
</reference>
<protein>
    <recommendedName>
        <fullName evidence="3">dTTP/UTP pyrophosphatase</fullName>
        <shortName evidence="3">dTTPase/UTPase</shortName>
        <ecNumber evidence="3">3.6.1.9</ecNumber>
    </recommendedName>
    <alternativeName>
        <fullName evidence="3">Nucleoside triphosphate pyrophosphatase</fullName>
    </alternativeName>
    <alternativeName>
        <fullName evidence="3">Nucleotide pyrophosphatase</fullName>
        <shortName evidence="3">Nucleotide PPase</shortName>
    </alternativeName>
</protein>
<gene>
    <name evidence="4" type="ORF">SAMN05216389_101347</name>
</gene>
<evidence type="ECO:0000256" key="2">
    <source>
        <dbReference type="ARBA" id="ARBA00022801"/>
    </source>
</evidence>
<dbReference type="GO" id="GO:0009117">
    <property type="term" value="P:nucleotide metabolic process"/>
    <property type="evidence" value="ECO:0007669"/>
    <property type="project" value="UniProtKB-KW"/>
</dbReference>
<evidence type="ECO:0000256" key="3">
    <source>
        <dbReference type="HAMAP-Rule" id="MF_00528"/>
    </source>
</evidence>
<comment type="cofactor">
    <cofactor evidence="1 3">
        <name>a divalent metal cation</name>
        <dbReference type="ChEBI" id="CHEBI:60240"/>
    </cofactor>
</comment>
<dbReference type="NCBIfam" id="TIGR00172">
    <property type="entry name" value="maf"/>
    <property type="match status" value="1"/>
</dbReference>
<dbReference type="HAMAP" id="MF_00528">
    <property type="entry name" value="Maf"/>
    <property type="match status" value="1"/>
</dbReference>
<comment type="catalytic activity">
    <reaction evidence="3">
        <text>UTP + H2O = UMP + diphosphate + H(+)</text>
        <dbReference type="Rhea" id="RHEA:29395"/>
        <dbReference type="ChEBI" id="CHEBI:15377"/>
        <dbReference type="ChEBI" id="CHEBI:15378"/>
        <dbReference type="ChEBI" id="CHEBI:33019"/>
        <dbReference type="ChEBI" id="CHEBI:46398"/>
        <dbReference type="ChEBI" id="CHEBI:57865"/>
        <dbReference type="EC" id="3.6.1.9"/>
    </reaction>
</comment>
<comment type="similarity">
    <text evidence="3">Belongs to the Maf family. YhdE subfamily.</text>
</comment>
<sequence length="192" mass="22008">MKSLILASSSPRRQELLNQVNIPFTIRKQTFDESLIRTSDPVEKVQQLAKSKGENVSLLKENEVILSADTVVSYKQQIFEKPKNQEDAYNMLSTLCGNTHAVYTGYMIRSSEHHVIRVEKTEVEFWNLTEQEMNWYLSTTEPYDKAGGYGIQQIGAMFVKKIKGDYFNVVGLPLSTVVRDLRDFSIHPEVKN</sequence>
<dbReference type="AlphaFoldDB" id="A0A1H9YE42"/>
<comment type="catalytic activity">
    <reaction evidence="3">
        <text>dTTP + H2O = dTMP + diphosphate + H(+)</text>
        <dbReference type="Rhea" id="RHEA:28534"/>
        <dbReference type="ChEBI" id="CHEBI:15377"/>
        <dbReference type="ChEBI" id="CHEBI:15378"/>
        <dbReference type="ChEBI" id="CHEBI:33019"/>
        <dbReference type="ChEBI" id="CHEBI:37568"/>
        <dbReference type="ChEBI" id="CHEBI:63528"/>
        <dbReference type="EC" id="3.6.1.9"/>
    </reaction>
</comment>
<dbReference type="GO" id="GO:0036218">
    <property type="term" value="F:dTTP diphosphatase activity"/>
    <property type="evidence" value="ECO:0007669"/>
    <property type="project" value="RHEA"/>
</dbReference>
<dbReference type="InterPro" id="IPR003697">
    <property type="entry name" value="Maf-like"/>
</dbReference>
<dbReference type="EMBL" id="FOHE01000001">
    <property type="protein sequence ID" value="SES67218.1"/>
    <property type="molecule type" value="Genomic_DNA"/>
</dbReference>
<organism evidence="4 5">
    <name type="scientific">Oceanobacillus limi</name>
    <dbReference type="NCBI Taxonomy" id="930131"/>
    <lineage>
        <taxon>Bacteria</taxon>
        <taxon>Bacillati</taxon>
        <taxon>Bacillota</taxon>
        <taxon>Bacilli</taxon>
        <taxon>Bacillales</taxon>
        <taxon>Bacillaceae</taxon>
        <taxon>Oceanobacillus</taxon>
    </lineage>
</organism>
<dbReference type="PIRSF" id="PIRSF006305">
    <property type="entry name" value="Maf"/>
    <property type="match status" value="1"/>
</dbReference>
<dbReference type="Proteomes" id="UP000198618">
    <property type="component" value="Unassembled WGS sequence"/>
</dbReference>
<dbReference type="STRING" id="930131.SAMN05216389_101347"/>
<dbReference type="InterPro" id="IPR029001">
    <property type="entry name" value="ITPase-like_fam"/>
</dbReference>
<dbReference type="Pfam" id="PF02545">
    <property type="entry name" value="Maf"/>
    <property type="match status" value="1"/>
</dbReference>
<evidence type="ECO:0000313" key="5">
    <source>
        <dbReference type="Proteomes" id="UP000198618"/>
    </source>
</evidence>
<dbReference type="PANTHER" id="PTHR43213:SF5">
    <property type="entry name" value="BIFUNCTIONAL DTTP_UTP PYROPHOSPHATASE_METHYLTRANSFERASE PROTEIN-RELATED"/>
    <property type="match status" value="1"/>
</dbReference>
<dbReference type="RefSeq" id="WP_170840634.1">
    <property type="nucleotide sequence ID" value="NZ_FOHE01000001.1"/>
</dbReference>
<keyword evidence="3" id="KW-0546">Nucleotide metabolism</keyword>
<feature type="site" description="Important for substrate specificity" evidence="3">
    <location>
        <position position="152"/>
    </location>
</feature>
<feature type="active site" description="Proton acceptor" evidence="3">
    <location>
        <position position="69"/>
    </location>
</feature>
<name>A0A1H9YE42_9BACI</name>
<feature type="site" description="Important for substrate specificity" evidence="3">
    <location>
        <position position="12"/>
    </location>
</feature>
<accession>A0A1H9YE42</accession>
<dbReference type="PANTHER" id="PTHR43213">
    <property type="entry name" value="BIFUNCTIONAL DTTP/UTP PYROPHOSPHATASE/METHYLTRANSFERASE PROTEIN-RELATED"/>
    <property type="match status" value="1"/>
</dbReference>
<evidence type="ECO:0000256" key="1">
    <source>
        <dbReference type="ARBA" id="ARBA00001968"/>
    </source>
</evidence>